<evidence type="ECO:0000313" key="1">
    <source>
        <dbReference type="EMBL" id="KAH7965432.1"/>
    </source>
</evidence>
<dbReference type="Proteomes" id="UP000821865">
    <property type="component" value="Chromosome 2"/>
</dbReference>
<proteinExistence type="predicted"/>
<reference evidence="1" key="1">
    <citation type="submission" date="2020-05" db="EMBL/GenBank/DDBJ databases">
        <title>Large-scale comparative analyses of tick genomes elucidate their genetic diversity and vector capacities.</title>
        <authorList>
            <person name="Jia N."/>
            <person name="Wang J."/>
            <person name="Shi W."/>
            <person name="Du L."/>
            <person name="Sun Y."/>
            <person name="Zhan W."/>
            <person name="Jiang J."/>
            <person name="Wang Q."/>
            <person name="Zhang B."/>
            <person name="Ji P."/>
            <person name="Sakyi L.B."/>
            <person name="Cui X."/>
            <person name="Yuan T."/>
            <person name="Jiang B."/>
            <person name="Yang W."/>
            <person name="Lam T.T.-Y."/>
            <person name="Chang Q."/>
            <person name="Ding S."/>
            <person name="Wang X."/>
            <person name="Zhu J."/>
            <person name="Ruan X."/>
            <person name="Zhao L."/>
            <person name="Wei J."/>
            <person name="Que T."/>
            <person name="Du C."/>
            <person name="Cheng J."/>
            <person name="Dai P."/>
            <person name="Han X."/>
            <person name="Huang E."/>
            <person name="Gao Y."/>
            <person name="Liu J."/>
            <person name="Shao H."/>
            <person name="Ye R."/>
            <person name="Li L."/>
            <person name="Wei W."/>
            <person name="Wang X."/>
            <person name="Wang C."/>
            <person name="Yang T."/>
            <person name="Huo Q."/>
            <person name="Li W."/>
            <person name="Guo W."/>
            <person name="Chen H."/>
            <person name="Zhou L."/>
            <person name="Ni X."/>
            <person name="Tian J."/>
            <person name="Zhou Y."/>
            <person name="Sheng Y."/>
            <person name="Liu T."/>
            <person name="Pan Y."/>
            <person name="Xia L."/>
            <person name="Li J."/>
            <person name="Zhao F."/>
            <person name="Cao W."/>
        </authorList>
    </citation>
    <scope>NUCLEOTIDE SEQUENCE</scope>
    <source>
        <strain evidence="1">Dsil-2018</strain>
    </source>
</reference>
<accession>A0ACB8DB94</accession>
<organism evidence="1 2">
    <name type="scientific">Dermacentor silvarum</name>
    <name type="common">Tick</name>
    <dbReference type="NCBI Taxonomy" id="543639"/>
    <lineage>
        <taxon>Eukaryota</taxon>
        <taxon>Metazoa</taxon>
        <taxon>Ecdysozoa</taxon>
        <taxon>Arthropoda</taxon>
        <taxon>Chelicerata</taxon>
        <taxon>Arachnida</taxon>
        <taxon>Acari</taxon>
        <taxon>Parasitiformes</taxon>
        <taxon>Ixodida</taxon>
        <taxon>Ixodoidea</taxon>
        <taxon>Ixodidae</taxon>
        <taxon>Rhipicephalinae</taxon>
        <taxon>Dermacentor</taxon>
    </lineage>
</organism>
<evidence type="ECO:0000313" key="2">
    <source>
        <dbReference type="Proteomes" id="UP000821865"/>
    </source>
</evidence>
<name>A0ACB8DB94_DERSI</name>
<comment type="caution">
    <text evidence="1">The sequence shown here is derived from an EMBL/GenBank/DDBJ whole genome shotgun (WGS) entry which is preliminary data.</text>
</comment>
<dbReference type="EMBL" id="CM023471">
    <property type="protein sequence ID" value="KAH7965432.1"/>
    <property type="molecule type" value="Genomic_DNA"/>
</dbReference>
<protein>
    <submittedName>
        <fullName evidence="1">Uncharacterized protein</fullName>
    </submittedName>
</protein>
<gene>
    <name evidence="1" type="ORF">HPB49_007617</name>
</gene>
<sequence length="331" mass="36715">MIVPFIILRNVLEFVRPIAAKLQKRDGDIVEAYNMIDKTIDRMKHVREQIESEYDDWFQTAEELALSVDTVITKPRLLGFQRNRANAPAADAREYYRLNVAVPFLDHVIQQMDSRFPKSDRVGLALLQLLPPAVTSVDLEKLRNDLLFWEIDLPAPCSLKMELREWRNFWSREGGAMAAENQRLNNSGSESSPQPPPHQSQASGSSSMSASSNIHSQPRSIASKTVDEAASAAPSATEACGDDACQVQYCDPWDTGPAAVALRQLRAEEQRNKSPTPAHTTSAAGRAASTAAIARQRRIYETALDFHVQERIPHHGLGQMAQSPVLLLPGP</sequence>
<keyword evidence="2" id="KW-1185">Reference proteome</keyword>